<dbReference type="Pfam" id="PF13424">
    <property type="entry name" value="TPR_12"/>
    <property type="match status" value="1"/>
</dbReference>
<evidence type="ECO:0000259" key="2">
    <source>
        <dbReference type="Pfam" id="PF00931"/>
    </source>
</evidence>
<evidence type="ECO:0000256" key="1">
    <source>
        <dbReference type="SAM" id="MobiDB-lite"/>
    </source>
</evidence>
<dbReference type="InterPro" id="IPR011990">
    <property type="entry name" value="TPR-like_helical_dom_sf"/>
</dbReference>
<gene>
    <name evidence="4" type="ORF">CC86DRAFT_355946</name>
</gene>
<name>A0A6A6ZSE9_9PLEO</name>
<dbReference type="Gene3D" id="1.25.40.10">
    <property type="entry name" value="Tetratricopeptide repeat domain"/>
    <property type="match status" value="2"/>
</dbReference>
<dbReference type="InterPro" id="IPR002182">
    <property type="entry name" value="NB-ARC"/>
</dbReference>
<feature type="domain" description="Heterokaryon incompatibility" evidence="3">
    <location>
        <begin position="27"/>
        <end position="120"/>
    </location>
</feature>
<organism evidence="4 5">
    <name type="scientific">Ophiobolus disseminans</name>
    <dbReference type="NCBI Taxonomy" id="1469910"/>
    <lineage>
        <taxon>Eukaryota</taxon>
        <taxon>Fungi</taxon>
        <taxon>Dikarya</taxon>
        <taxon>Ascomycota</taxon>
        <taxon>Pezizomycotina</taxon>
        <taxon>Dothideomycetes</taxon>
        <taxon>Pleosporomycetidae</taxon>
        <taxon>Pleosporales</taxon>
        <taxon>Pleosporineae</taxon>
        <taxon>Phaeosphaeriaceae</taxon>
        <taxon>Ophiobolus</taxon>
    </lineage>
</organism>
<dbReference type="InterPro" id="IPR027417">
    <property type="entry name" value="P-loop_NTPase"/>
</dbReference>
<reference evidence="4" key="1">
    <citation type="journal article" date="2020" name="Stud. Mycol.">
        <title>101 Dothideomycetes genomes: a test case for predicting lifestyles and emergence of pathogens.</title>
        <authorList>
            <person name="Haridas S."/>
            <person name="Albert R."/>
            <person name="Binder M."/>
            <person name="Bloem J."/>
            <person name="Labutti K."/>
            <person name="Salamov A."/>
            <person name="Andreopoulos B."/>
            <person name="Baker S."/>
            <person name="Barry K."/>
            <person name="Bills G."/>
            <person name="Bluhm B."/>
            <person name="Cannon C."/>
            <person name="Castanera R."/>
            <person name="Culley D."/>
            <person name="Daum C."/>
            <person name="Ezra D."/>
            <person name="Gonzalez J."/>
            <person name="Henrissat B."/>
            <person name="Kuo A."/>
            <person name="Liang C."/>
            <person name="Lipzen A."/>
            <person name="Lutzoni F."/>
            <person name="Magnuson J."/>
            <person name="Mondo S."/>
            <person name="Nolan M."/>
            <person name="Ohm R."/>
            <person name="Pangilinan J."/>
            <person name="Park H.-J."/>
            <person name="Ramirez L."/>
            <person name="Alfaro M."/>
            <person name="Sun H."/>
            <person name="Tritt A."/>
            <person name="Yoshinaga Y."/>
            <person name="Zwiers L.-H."/>
            <person name="Turgeon B."/>
            <person name="Goodwin S."/>
            <person name="Spatafora J."/>
            <person name="Crous P."/>
            <person name="Grigoriev I."/>
        </authorList>
    </citation>
    <scope>NUCLEOTIDE SEQUENCE</scope>
    <source>
        <strain evidence="4">CBS 113818</strain>
    </source>
</reference>
<feature type="domain" description="NB-ARC" evidence="2">
    <location>
        <begin position="264"/>
        <end position="435"/>
    </location>
</feature>
<feature type="compositionally biased region" description="Polar residues" evidence="1">
    <location>
        <begin position="1021"/>
        <end position="1042"/>
    </location>
</feature>
<evidence type="ECO:0000313" key="5">
    <source>
        <dbReference type="Proteomes" id="UP000799424"/>
    </source>
</evidence>
<evidence type="ECO:0000313" key="4">
    <source>
        <dbReference type="EMBL" id="KAF2823384.1"/>
    </source>
</evidence>
<dbReference type="EMBL" id="MU006232">
    <property type="protein sequence ID" value="KAF2823384.1"/>
    <property type="molecule type" value="Genomic_DNA"/>
</dbReference>
<dbReference type="Pfam" id="PF06985">
    <property type="entry name" value="HET"/>
    <property type="match status" value="1"/>
</dbReference>
<feature type="region of interest" description="Disordered" evidence="1">
    <location>
        <begin position="1021"/>
        <end position="1048"/>
    </location>
</feature>
<sequence>MRLLACDSSGNLSFTKDIVNDAEIPPYAILSHTWQEGHEVSFDEMRDGSDTARQKSGYKKIEFCAQQAQRADLHYVWVDTCCINKATDLTELQEALNSMFKWYQHAVECYVYLSDVSTSKDDPQSAWEPAFRRSRWFTRGWTLQELLAPHEVRFFSHEGIQLGDKRTLEQQITEITGIPLSALRGTPPSEFGVEERLSWIRGRETSREEDKAYSLLGIFNVFMLPNYGEKETYAFKRLREEIGKLESLWLVPFPKPLCFVGRKTQLAQLNAHFSAEGGQRLAIYGLGGCGKTALALQSVYLLKEHQPTRAIFWVSAISRDSFEQGYHEIAELLGVYTCAADEDNKSIKQWVKDKLSNATFGQWLLVVDNADSSRVLFGQPGEESDENQLINFLPSNRKGSIVFTTRTRETAIKLAGSNVIALGELNRTDAAEVLETRLLEEHRHQLLQQAVVDEFLSILFFHALAIVQAVAYVNMNDFTLSDYIAQYRRSEQDAVELLSEEFQDQGRYRDTRNSIATTWFLSFEEIQKQDSIAAEYLSFMACVANNDIPVSMLPEHHTKTEQVKAINTLKAYAFIAEQRNQKEAQDSAQKIEKMFNMHPLVHLSIRGWLVAHNQWDLWKERAVSRLLAIIPYKDEATTHCATYLPHAQHVVKLPEIRRTKGRLWLLEVVGTCERRIWFEYDNWACREAAELGDRILGKEYADVSSAGTRAKVMIFHGNIEGAKILLREAIATEKKTWGEMRTNTLLVCTAHLAWCLNITRWFKNAELLLREQLAGEKNTPGSVPPHVLVATMAHLGISLDGQNRVEEANKMLLDTLELEEKLFGKSQCVLESLGQVGWALRERAMYMDMEKHIRERLAERARTFGSDHAQTLLVTNHLRTILYRQSKYKEAEEVQKQLLVLYNKTLGPEHPEVLVQRGHLGNVLACQLRFAEAAQLQRDTIELMDRVLGERHPTTLAALVNMACYLDDQELYVDALPWYKRASEGYQATLGPDHQLTKIWSGIYEAVQEVFDSGVLKNKSPETAGTASASTVPQSQASSTTELALRPKEWWRPQSRKWKAGKDTLHRWFTEGDGVKEHKKKDLA</sequence>
<dbReference type="Pfam" id="PF00931">
    <property type="entry name" value="NB-ARC"/>
    <property type="match status" value="1"/>
</dbReference>
<dbReference type="Pfam" id="PF13374">
    <property type="entry name" value="TPR_10"/>
    <property type="match status" value="1"/>
</dbReference>
<dbReference type="PANTHER" id="PTHR10622">
    <property type="entry name" value="HET DOMAIN-CONTAINING PROTEIN"/>
    <property type="match status" value="1"/>
</dbReference>
<protein>
    <submittedName>
        <fullName evidence="4">HET-domain-containing protein</fullName>
    </submittedName>
</protein>
<accession>A0A6A6ZSE9</accession>
<evidence type="ECO:0000259" key="3">
    <source>
        <dbReference type="Pfam" id="PF06985"/>
    </source>
</evidence>
<dbReference type="SUPFAM" id="SSF52540">
    <property type="entry name" value="P-loop containing nucleoside triphosphate hydrolases"/>
    <property type="match status" value="1"/>
</dbReference>
<dbReference type="SUPFAM" id="SSF48452">
    <property type="entry name" value="TPR-like"/>
    <property type="match status" value="2"/>
</dbReference>
<dbReference type="AlphaFoldDB" id="A0A6A6ZSE9"/>
<dbReference type="PANTHER" id="PTHR10622:SF11">
    <property type="entry name" value="HET-DOMAIN-CONTAINING PROTEIN"/>
    <property type="match status" value="1"/>
</dbReference>
<keyword evidence="5" id="KW-1185">Reference proteome</keyword>
<dbReference type="Proteomes" id="UP000799424">
    <property type="component" value="Unassembled WGS sequence"/>
</dbReference>
<proteinExistence type="predicted"/>
<dbReference type="Gene3D" id="3.40.50.300">
    <property type="entry name" value="P-loop containing nucleotide triphosphate hydrolases"/>
    <property type="match status" value="1"/>
</dbReference>
<dbReference type="OrthoDB" id="1658288at2759"/>
<dbReference type="InterPro" id="IPR010730">
    <property type="entry name" value="HET"/>
</dbReference>